<gene>
    <name evidence="7" type="primary">lspA_28</name>
    <name evidence="7" type="ORF">SDC9_96197</name>
</gene>
<keyword evidence="6" id="KW-0472">Membrane</keyword>
<dbReference type="Pfam" id="PF01252">
    <property type="entry name" value="Peptidase_A8"/>
    <property type="match status" value="1"/>
</dbReference>
<comment type="caution">
    <text evidence="7">The sequence shown here is derived from an EMBL/GenBank/DDBJ whole genome shotgun (WGS) entry which is preliminary data.</text>
</comment>
<evidence type="ECO:0000256" key="3">
    <source>
        <dbReference type="ARBA" id="ARBA00022692"/>
    </source>
</evidence>
<dbReference type="InterPro" id="IPR001872">
    <property type="entry name" value="Peptidase_A8"/>
</dbReference>
<dbReference type="GO" id="GO:0006508">
    <property type="term" value="P:proteolysis"/>
    <property type="evidence" value="ECO:0007669"/>
    <property type="project" value="UniProtKB-KW"/>
</dbReference>
<protein>
    <submittedName>
        <fullName evidence="7">Lipoprotein signal peptidase</fullName>
        <ecNumber evidence="7">3.4.23.36</ecNumber>
    </submittedName>
</protein>
<keyword evidence="1" id="KW-1003">Cell membrane</keyword>
<keyword evidence="4 7" id="KW-0378">Hydrolase</keyword>
<dbReference type="AlphaFoldDB" id="A0A645A8T1"/>
<keyword evidence="7" id="KW-0449">Lipoprotein</keyword>
<evidence type="ECO:0000256" key="2">
    <source>
        <dbReference type="ARBA" id="ARBA00022670"/>
    </source>
</evidence>
<dbReference type="EC" id="3.4.23.36" evidence="7"/>
<keyword evidence="2" id="KW-0645">Protease</keyword>
<keyword evidence="5" id="KW-1133">Transmembrane helix</keyword>
<dbReference type="GO" id="GO:0004190">
    <property type="term" value="F:aspartic-type endopeptidase activity"/>
    <property type="evidence" value="ECO:0007669"/>
    <property type="project" value="UniProtKB-EC"/>
</dbReference>
<dbReference type="PROSITE" id="PS00855">
    <property type="entry name" value="SPASE_II"/>
    <property type="match status" value="1"/>
</dbReference>
<name>A0A645A8T1_9ZZZZ</name>
<keyword evidence="3" id="KW-0812">Transmembrane</keyword>
<evidence type="ECO:0000313" key="7">
    <source>
        <dbReference type="EMBL" id="MPM49467.1"/>
    </source>
</evidence>
<dbReference type="PANTHER" id="PTHR33695">
    <property type="entry name" value="LIPOPROTEIN SIGNAL PEPTIDASE"/>
    <property type="match status" value="1"/>
</dbReference>
<evidence type="ECO:0000256" key="6">
    <source>
        <dbReference type="ARBA" id="ARBA00023136"/>
    </source>
</evidence>
<evidence type="ECO:0000256" key="1">
    <source>
        <dbReference type="ARBA" id="ARBA00022475"/>
    </source>
</evidence>
<reference evidence="7" key="1">
    <citation type="submission" date="2019-08" db="EMBL/GenBank/DDBJ databases">
        <authorList>
            <person name="Kucharzyk K."/>
            <person name="Murdoch R.W."/>
            <person name="Higgins S."/>
            <person name="Loffler F."/>
        </authorList>
    </citation>
    <scope>NUCLEOTIDE SEQUENCE</scope>
</reference>
<organism evidence="7">
    <name type="scientific">bioreactor metagenome</name>
    <dbReference type="NCBI Taxonomy" id="1076179"/>
    <lineage>
        <taxon>unclassified sequences</taxon>
        <taxon>metagenomes</taxon>
        <taxon>ecological metagenomes</taxon>
    </lineage>
</organism>
<dbReference type="GO" id="GO:0016020">
    <property type="term" value="C:membrane"/>
    <property type="evidence" value="ECO:0007669"/>
    <property type="project" value="InterPro"/>
</dbReference>
<dbReference type="EMBL" id="VSSQ01012537">
    <property type="protein sequence ID" value="MPM49467.1"/>
    <property type="molecule type" value="Genomic_DNA"/>
</dbReference>
<accession>A0A645A8T1</accession>
<evidence type="ECO:0000256" key="4">
    <source>
        <dbReference type="ARBA" id="ARBA00022801"/>
    </source>
</evidence>
<dbReference type="PANTHER" id="PTHR33695:SF1">
    <property type="entry name" value="LIPOPROTEIN SIGNAL PEPTIDASE"/>
    <property type="match status" value="1"/>
</dbReference>
<evidence type="ECO:0000256" key="5">
    <source>
        <dbReference type="ARBA" id="ARBA00022989"/>
    </source>
</evidence>
<sequence length="60" mass="6289">MEKIGPALILGGGLGNLIDRIKNKEVTDFIYIKAGNAPIFNFADVSALCGGVVTIVKSLI</sequence>
<proteinExistence type="predicted"/>
<dbReference type="PRINTS" id="PR00781">
    <property type="entry name" value="LIPOSIGPTASE"/>
</dbReference>